<dbReference type="SUPFAM" id="SSF54211">
    <property type="entry name" value="Ribosomal protein S5 domain 2-like"/>
    <property type="match status" value="1"/>
</dbReference>
<protein>
    <recommendedName>
        <fullName evidence="6">Ribonuclease P protein component</fullName>
        <ecNumber evidence="6">3.1.26.5</ecNumber>
    </recommendedName>
</protein>
<dbReference type="GO" id="GO:0042781">
    <property type="term" value="F:3'-tRNA processing endoribonuclease activity"/>
    <property type="evidence" value="ECO:0007669"/>
    <property type="project" value="TreeGrafter"/>
</dbReference>
<dbReference type="InterPro" id="IPR020568">
    <property type="entry name" value="Ribosomal_Su5_D2-typ_SF"/>
</dbReference>
<accession>A0A212IWL8</accession>
<proteinExistence type="predicted"/>
<dbReference type="Gene3D" id="3.30.230.10">
    <property type="match status" value="1"/>
</dbReference>
<keyword evidence="5" id="KW-0694">RNA-binding</keyword>
<evidence type="ECO:0000256" key="2">
    <source>
        <dbReference type="ARBA" id="ARBA00022722"/>
    </source>
</evidence>
<dbReference type="EC" id="3.1.26.5" evidence="6"/>
<dbReference type="GO" id="GO:0030677">
    <property type="term" value="C:ribonuclease P complex"/>
    <property type="evidence" value="ECO:0007669"/>
    <property type="project" value="TreeGrafter"/>
</dbReference>
<evidence type="ECO:0000256" key="3">
    <source>
        <dbReference type="ARBA" id="ARBA00022759"/>
    </source>
</evidence>
<dbReference type="GO" id="GO:0004526">
    <property type="term" value="F:ribonuclease P activity"/>
    <property type="evidence" value="ECO:0007669"/>
    <property type="project" value="UniProtKB-UniRule"/>
</dbReference>
<evidence type="ECO:0000256" key="5">
    <source>
        <dbReference type="ARBA" id="ARBA00022884"/>
    </source>
</evidence>
<dbReference type="PANTHER" id="PTHR33992:SF1">
    <property type="entry name" value="RIBONUCLEASE P PROTEIN COMPONENT"/>
    <property type="match status" value="1"/>
</dbReference>
<evidence type="ECO:0000256" key="1">
    <source>
        <dbReference type="ARBA" id="ARBA00022694"/>
    </source>
</evidence>
<keyword evidence="2" id="KW-0540">Nuclease</keyword>
<gene>
    <name evidence="7" type="ORF">KL86DPRO_10220</name>
</gene>
<dbReference type="AlphaFoldDB" id="A0A212IWL8"/>
<organism evidence="7">
    <name type="scientific">uncultured delta proteobacterium</name>
    <dbReference type="NCBI Taxonomy" id="34034"/>
    <lineage>
        <taxon>Bacteria</taxon>
        <taxon>Deltaproteobacteria</taxon>
        <taxon>environmental samples</taxon>
    </lineage>
</organism>
<keyword evidence="3" id="KW-0255">Endonuclease</keyword>
<dbReference type="InterPro" id="IPR000100">
    <property type="entry name" value="RNase_P"/>
</dbReference>
<dbReference type="PANTHER" id="PTHR33992">
    <property type="entry name" value="RIBONUCLEASE P PROTEIN COMPONENT"/>
    <property type="match status" value="1"/>
</dbReference>
<evidence type="ECO:0000256" key="6">
    <source>
        <dbReference type="NCBIfam" id="TIGR00188"/>
    </source>
</evidence>
<dbReference type="NCBIfam" id="TIGR00188">
    <property type="entry name" value="rnpA"/>
    <property type="match status" value="1"/>
</dbReference>
<reference evidence="7" key="1">
    <citation type="submission" date="2016-04" db="EMBL/GenBank/DDBJ databases">
        <authorList>
            <person name="Evans L.H."/>
            <person name="Alamgir A."/>
            <person name="Owens N."/>
            <person name="Weber N.D."/>
            <person name="Virtaneva K."/>
            <person name="Barbian K."/>
            <person name="Babar A."/>
            <person name="Rosenke K."/>
        </authorList>
    </citation>
    <scope>NUCLEOTIDE SEQUENCE</scope>
    <source>
        <strain evidence="7">86</strain>
    </source>
</reference>
<dbReference type="EMBL" id="FLUQ01000001">
    <property type="protein sequence ID" value="SBV91606.1"/>
    <property type="molecule type" value="Genomic_DNA"/>
</dbReference>
<keyword evidence="1" id="KW-0819">tRNA processing</keyword>
<evidence type="ECO:0000313" key="7">
    <source>
        <dbReference type="EMBL" id="SBV91606.1"/>
    </source>
</evidence>
<dbReference type="GO" id="GO:0000049">
    <property type="term" value="F:tRNA binding"/>
    <property type="evidence" value="ECO:0007669"/>
    <property type="project" value="InterPro"/>
</dbReference>
<dbReference type="Pfam" id="PF00825">
    <property type="entry name" value="Ribonuclease_P"/>
    <property type="match status" value="1"/>
</dbReference>
<name>A0A212IWL8_9DELT</name>
<dbReference type="InterPro" id="IPR014721">
    <property type="entry name" value="Ribsml_uS5_D2-typ_fold_subgr"/>
</dbReference>
<keyword evidence="4" id="KW-0378">Hydrolase</keyword>
<evidence type="ECO:0000256" key="4">
    <source>
        <dbReference type="ARBA" id="ARBA00022801"/>
    </source>
</evidence>
<sequence length="99" mass="11307">MLCYDSGRRHYTKQFVVFARNREDGGEWRLGLAVTRKTGGAVVRNRVKRVVREFFRLHQKSLPQGYDIVVVPKRTLHPSDLSLAVAGQEFSPLLPTLGR</sequence>